<dbReference type="InterPro" id="IPR051320">
    <property type="entry name" value="Viral_Replic_Matur_Polypro"/>
</dbReference>
<dbReference type="PROSITE" id="PS50878">
    <property type="entry name" value="RT_POL"/>
    <property type="match status" value="1"/>
</dbReference>
<dbReference type="Gene3D" id="3.10.10.10">
    <property type="entry name" value="HIV Type 1 Reverse Transcriptase, subunit A, domain 1"/>
    <property type="match status" value="1"/>
</dbReference>
<dbReference type="EC" id="3.1.26.4" evidence="2"/>
<dbReference type="InterPro" id="IPR000477">
    <property type="entry name" value="RT_dom"/>
</dbReference>
<name>A0A8K1GDL9_9PASS</name>
<dbReference type="InterPro" id="IPR043502">
    <property type="entry name" value="DNA/RNA_pol_sf"/>
</dbReference>
<dbReference type="OrthoDB" id="9950135at2759"/>
<keyword evidence="5" id="KW-1185">Reference proteome</keyword>
<accession>A0A8K1GDL9</accession>
<feature type="domain" description="Reverse transcriptase" evidence="3">
    <location>
        <begin position="65"/>
        <end position="244"/>
    </location>
</feature>
<gene>
    <name evidence="4" type="ORF">HGM15179_010294</name>
</gene>
<evidence type="ECO:0000313" key="4">
    <source>
        <dbReference type="EMBL" id="TRZ16785.1"/>
    </source>
</evidence>
<organism evidence="4 5">
    <name type="scientific">Zosterops borbonicus</name>
    <dbReference type="NCBI Taxonomy" id="364589"/>
    <lineage>
        <taxon>Eukaryota</taxon>
        <taxon>Metazoa</taxon>
        <taxon>Chordata</taxon>
        <taxon>Craniata</taxon>
        <taxon>Vertebrata</taxon>
        <taxon>Euteleostomi</taxon>
        <taxon>Archelosauria</taxon>
        <taxon>Archosauria</taxon>
        <taxon>Dinosauria</taxon>
        <taxon>Saurischia</taxon>
        <taxon>Theropoda</taxon>
        <taxon>Coelurosauria</taxon>
        <taxon>Aves</taxon>
        <taxon>Neognathae</taxon>
        <taxon>Neoaves</taxon>
        <taxon>Telluraves</taxon>
        <taxon>Australaves</taxon>
        <taxon>Passeriformes</taxon>
        <taxon>Sylvioidea</taxon>
        <taxon>Zosteropidae</taxon>
        <taxon>Zosterops</taxon>
    </lineage>
</organism>
<protein>
    <recommendedName>
        <fullName evidence="2">ribonuclease H</fullName>
        <ecNumber evidence="2">3.1.26.4</ecNumber>
    </recommendedName>
</protein>
<evidence type="ECO:0000313" key="5">
    <source>
        <dbReference type="Proteomes" id="UP000796761"/>
    </source>
</evidence>
<dbReference type="PANTHER" id="PTHR33064:SF36">
    <property type="entry name" value="CCHC-TYPE DOMAIN-CONTAINING PROTEIN"/>
    <property type="match status" value="1"/>
</dbReference>
<dbReference type="SUPFAM" id="SSF56672">
    <property type="entry name" value="DNA/RNA polymerases"/>
    <property type="match status" value="1"/>
</dbReference>
<comment type="similarity">
    <text evidence="1">Belongs to the beta type-B retroviral polymerase family. HERV class-II K(HML-2) pol subfamily.</text>
</comment>
<evidence type="ECO:0000259" key="3">
    <source>
        <dbReference type="PROSITE" id="PS50878"/>
    </source>
</evidence>
<dbReference type="PANTHER" id="PTHR33064">
    <property type="entry name" value="POL PROTEIN"/>
    <property type="match status" value="1"/>
</dbReference>
<dbReference type="Gene3D" id="3.30.70.270">
    <property type="match status" value="1"/>
</dbReference>
<evidence type="ECO:0000256" key="2">
    <source>
        <dbReference type="ARBA" id="ARBA00012180"/>
    </source>
</evidence>
<reference evidence="4" key="1">
    <citation type="submission" date="2019-04" db="EMBL/GenBank/DDBJ databases">
        <title>Genome assembly of Zosterops borbonicus 15179.</title>
        <authorList>
            <person name="Leroy T."/>
            <person name="Anselmetti Y."/>
            <person name="Tilak M.-K."/>
            <person name="Nabholz B."/>
        </authorList>
    </citation>
    <scope>NUCLEOTIDE SEQUENCE</scope>
    <source>
        <strain evidence="4">HGM_15179</strain>
        <tissue evidence="4">Muscle</tissue>
    </source>
</reference>
<dbReference type="GO" id="GO:0004523">
    <property type="term" value="F:RNA-DNA hybrid ribonuclease activity"/>
    <property type="evidence" value="ECO:0007669"/>
    <property type="project" value="UniProtKB-EC"/>
</dbReference>
<dbReference type="Proteomes" id="UP000796761">
    <property type="component" value="Unassembled WGS sequence"/>
</dbReference>
<comment type="caution">
    <text evidence="4">The sequence shown here is derived from an EMBL/GenBank/DDBJ whole genome shotgun (WGS) entry which is preliminary data.</text>
</comment>
<dbReference type="Pfam" id="PF00078">
    <property type="entry name" value="RVT_1"/>
    <property type="match status" value="1"/>
</dbReference>
<proteinExistence type="inferred from homology"/>
<dbReference type="InterPro" id="IPR043128">
    <property type="entry name" value="Rev_trsase/Diguanyl_cyclase"/>
</dbReference>
<sequence length="244" mass="28325">MFKLTKKNEADINLKVWHSKREVGKLEIDPIHIIIKNPKDPIRVKQYPIPLEGRKGLKQVIDDLLKGRTIEPCMSPHNTPILAVKKADGSYQLVQDLRAVNARTRIRFPVVANPYTLLNQLTPKDVWYSVIDQKNAFWTCPLDEKSRDYFAFQWEDPDTNKKQQLRWTVLPQGFVESPNLFGQALEHLLTQFTPKEETKLLQYVDDLLIARSSKKSVRECTVELLNFIRAKSLKVSKSKLQFTL</sequence>
<dbReference type="EMBL" id="SWJQ01000295">
    <property type="protein sequence ID" value="TRZ16785.1"/>
    <property type="molecule type" value="Genomic_DNA"/>
</dbReference>
<dbReference type="AlphaFoldDB" id="A0A8K1GDL9"/>
<evidence type="ECO:0000256" key="1">
    <source>
        <dbReference type="ARBA" id="ARBA00010879"/>
    </source>
</evidence>